<sequence>MPTLLRSAKSASEWTEYDLRAFNIEVKNVDACAFFGVHFDSITLDDLDEGIFHGNARDDIQRSDQATQYLRYLDWAFNAALGQESAIRDFAQEMLKLCRYNERDVLLRSQYTIPFTICGEQTTTQTDVTLVHFNGIILLITEEDGAGVSHRDRDPEAQVIAKAVATFQHNNLVRRDFSKIPLDAMTIPCITMVGTLPTFYLVPVTSTLNKAVISGEACANETVVQRCSVPFAHFLSAGMEVPEYRRTAFQYFKAFKGLAKSHWNSFADLME</sequence>
<protein>
    <submittedName>
        <fullName evidence="1">Uncharacterized protein</fullName>
    </submittedName>
</protein>
<dbReference type="OrthoDB" id="3253976at2759"/>
<accession>A0A167RST9</accession>
<name>A0A167RST9_CALVF</name>
<organism evidence="1 2">
    <name type="scientific">Calocera viscosa (strain TUFC12733)</name>
    <dbReference type="NCBI Taxonomy" id="1330018"/>
    <lineage>
        <taxon>Eukaryota</taxon>
        <taxon>Fungi</taxon>
        <taxon>Dikarya</taxon>
        <taxon>Basidiomycota</taxon>
        <taxon>Agaricomycotina</taxon>
        <taxon>Dacrymycetes</taxon>
        <taxon>Dacrymycetales</taxon>
        <taxon>Dacrymycetaceae</taxon>
        <taxon>Calocera</taxon>
    </lineage>
</organism>
<proteinExistence type="predicted"/>
<dbReference type="Proteomes" id="UP000076738">
    <property type="component" value="Unassembled WGS sequence"/>
</dbReference>
<reference evidence="1 2" key="1">
    <citation type="journal article" date="2016" name="Mol. Biol. Evol.">
        <title>Comparative Genomics of Early-Diverging Mushroom-Forming Fungi Provides Insights into the Origins of Lignocellulose Decay Capabilities.</title>
        <authorList>
            <person name="Nagy L.G."/>
            <person name="Riley R."/>
            <person name="Tritt A."/>
            <person name="Adam C."/>
            <person name="Daum C."/>
            <person name="Floudas D."/>
            <person name="Sun H."/>
            <person name="Yadav J.S."/>
            <person name="Pangilinan J."/>
            <person name="Larsson K.H."/>
            <person name="Matsuura K."/>
            <person name="Barry K."/>
            <person name="Labutti K."/>
            <person name="Kuo R."/>
            <person name="Ohm R.A."/>
            <person name="Bhattacharya S.S."/>
            <person name="Shirouzu T."/>
            <person name="Yoshinaga Y."/>
            <person name="Martin F.M."/>
            <person name="Grigoriev I.V."/>
            <person name="Hibbett D.S."/>
        </authorList>
    </citation>
    <scope>NUCLEOTIDE SEQUENCE [LARGE SCALE GENOMIC DNA]</scope>
    <source>
        <strain evidence="1 2">TUFC12733</strain>
    </source>
</reference>
<keyword evidence="2" id="KW-1185">Reference proteome</keyword>
<evidence type="ECO:0000313" key="2">
    <source>
        <dbReference type="Proteomes" id="UP000076738"/>
    </source>
</evidence>
<dbReference type="EMBL" id="KV417267">
    <property type="protein sequence ID" value="KZP01242.1"/>
    <property type="molecule type" value="Genomic_DNA"/>
</dbReference>
<dbReference type="AlphaFoldDB" id="A0A167RST9"/>
<evidence type="ECO:0000313" key="1">
    <source>
        <dbReference type="EMBL" id="KZP01242.1"/>
    </source>
</evidence>
<gene>
    <name evidence="1" type="ORF">CALVIDRAFT_128084</name>
</gene>